<keyword evidence="2" id="KW-1185">Reference proteome</keyword>
<name>A0A9Q8P8V2_PASFU</name>
<protein>
    <submittedName>
        <fullName evidence="1">Uncharacterized protein</fullName>
    </submittedName>
</protein>
<dbReference type="EMBL" id="CP090167">
    <property type="protein sequence ID" value="UJO17594.1"/>
    <property type="molecule type" value="Genomic_DNA"/>
</dbReference>
<evidence type="ECO:0000313" key="2">
    <source>
        <dbReference type="Proteomes" id="UP000756132"/>
    </source>
</evidence>
<dbReference type="Proteomes" id="UP000756132">
    <property type="component" value="Chromosome 5"/>
</dbReference>
<evidence type="ECO:0000313" key="1">
    <source>
        <dbReference type="EMBL" id="UJO17594.1"/>
    </source>
</evidence>
<accession>A0A9Q8P8V2</accession>
<reference evidence="1" key="2">
    <citation type="journal article" date="2022" name="Microb. Genom.">
        <title>A chromosome-scale genome assembly of the tomato pathogen Cladosporium fulvum reveals a compartmentalized genome architecture and the presence of a dispensable chromosome.</title>
        <authorList>
            <person name="Zaccaron A.Z."/>
            <person name="Chen L.H."/>
            <person name="Samaras A."/>
            <person name="Stergiopoulos I."/>
        </authorList>
    </citation>
    <scope>NUCLEOTIDE SEQUENCE</scope>
    <source>
        <strain evidence="1">Race5_Kim</strain>
    </source>
</reference>
<proteinExistence type="predicted"/>
<sequence>MDTGSLNISAELTLRKSNPWNAPFTNDRTCNYELCPAPEIMTKAVQCQIYRLDDYCSQKCLGKARANHSNHCVQYQAQPLATPTHPIVETHVTADRPTYTFQHNFFDPLKREHEYRIKHYGTARIAKTVVMFADDEDNLAFYQNLKNDGTLRECSVPLTNGPVVGLDMDPIHARQQRKLNRSWSKPITDMNAWIGKSTSQHYCPRRNARRMDST</sequence>
<dbReference type="AlphaFoldDB" id="A0A9Q8P8V2"/>
<dbReference type="RefSeq" id="XP_047761960.1">
    <property type="nucleotide sequence ID" value="XM_047905678.1"/>
</dbReference>
<dbReference type="GeneID" id="71986408"/>
<organism evidence="1 2">
    <name type="scientific">Passalora fulva</name>
    <name type="common">Tomato leaf mold</name>
    <name type="synonym">Cladosporium fulvum</name>
    <dbReference type="NCBI Taxonomy" id="5499"/>
    <lineage>
        <taxon>Eukaryota</taxon>
        <taxon>Fungi</taxon>
        <taxon>Dikarya</taxon>
        <taxon>Ascomycota</taxon>
        <taxon>Pezizomycotina</taxon>
        <taxon>Dothideomycetes</taxon>
        <taxon>Dothideomycetidae</taxon>
        <taxon>Mycosphaerellales</taxon>
        <taxon>Mycosphaerellaceae</taxon>
        <taxon>Fulvia</taxon>
    </lineage>
</organism>
<dbReference type="KEGG" id="ffu:CLAFUR5_06530"/>
<gene>
    <name evidence="1" type="ORF">CLAFUR5_06530</name>
</gene>
<reference evidence="1" key="1">
    <citation type="submission" date="2021-12" db="EMBL/GenBank/DDBJ databases">
        <authorList>
            <person name="Zaccaron A."/>
            <person name="Stergiopoulos I."/>
        </authorList>
    </citation>
    <scope>NUCLEOTIDE SEQUENCE</scope>
    <source>
        <strain evidence="1">Race5_Kim</strain>
    </source>
</reference>